<evidence type="ECO:0000313" key="2">
    <source>
        <dbReference type="EMBL" id="GHH78407.1"/>
    </source>
</evidence>
<dbReference type="InterPro" id="IPR007295">
    <property type="entry name" value="DUF402"/>
</dbReference>
<reference evidence="2" key="1">
    <citation type="journal article" date="2014" name="Int. J. Syst. Evol. Microbiol.">
        <title>Complete genome sequence of Corynebacterium casei LMG S-19264T (=DSM 44701T), isolated from a smear-ripened cheese.</title>
        <authorList>
            <consortium name="US DOE Joint Genome Institute (JGI-PGF)"/>
            <person name="Walter F."/>
            <person name="Albersmeier A."/>
            <person name="Kalinowski J."/>
            <person name="Ruckert C."/>
        </authorList>
    </citation>
    <scope>NUCLEOTIDE SEQUENCE</scope>
    <source>
        <strain evidence="2">CGMCC 4.7398</strain>
    </source>
</reference>
<dbReference type="Proteomes" id="UP000627369">
    <property type="component" value="Unassembled WGS sequence"/>
</dbReference>
<dbReference type="AlphaFoldDB" id="A0A919G5G0"/>
<feature type="domain" description="DUF402" evidence="1">
    <location>
        <begin position="61"/>
        <end position="176"/>
    </location>
</feature>
<dbReference type="InterPro" id="IPR035930">
    <property type="entry name" value="FomD-like_sf"/>
</dbReference>
<dbReference type="SUPFAM" id="SSF159234">
    <property type="entry name" value="FomD-like"/>
    <property type="match status" value="1"/>
</dbReference>
<dbReference type="EMBL" id="BNAS01000007">
    <property type="protein sequence ID" value="GHH78407.1"/>
    <property type="molecule type" value="Genomic_DNA"/>
</dbReference>
<keyword evidence="3" id="KW-1185">Reference proteome</keyword>
<comment type="caution">
    <text evidence="2">The sequence shown here is derived from an EMBL/GenBank/DDBJ whole genome shotgun (WGS) entry which is preliminary data.</text>
</comment>
<organism evidence="2 3">
    <name type="scientific">Promicromonospora soli</name>
    <dbReference type="NCBI Taxonomy" id="2035533"/>
    <lineage>
        <taxon>Bacteria</taxon>
        <taxon>Bacillati</taxon>
        <taxon>Actinomycetota</taxon>
        <taxon>Actinomycetes</taxon>
        <taxon>Micrococcales</taxon>
        <taxon>Promicromonosporaceae</taxon>
        <taxon>Promicromonospora</taxon>
    </lineage>
</organism>
<dbReference type="Gene3D" id="2.40.380.10">
    <property type="entry name" value="FomD-like"/>
    <property type="match status" value="1"/>
</dbReference>
<protein>
    <recommendedName>
        <fullName evidence="1">DUF402 domain-containing protein</fullName>
    </recommendedName>
</protein>
<evidence type="ECO:0000259" key="1">
    <source>
        <dbReference type="Pfam" id="PF04167"/>
    </source>
</evidence>
<dbReference type="Pfam" id="PF04167">
    <property type="entry name" value="DUF402"/>
    <property type="match status" value="1"/>
</dbReference>
<accession>A0A919G5G0</accession>
<gene>
    <name evidence="2" type="ORF">GCM10017772_41680</name>
</gene>
<name>A0A919G5G0_9MICO</name>
<sequence length="209" mass="24001">MPGMTSHLFQPGQTVVRREIMRGEPWIAIPQVCVQDDGDLLVTYTPGGTPMVYPQAGAFPVGEHPWKLAGSTYWRGHGRLELHWTGVEHSLFLFWDGPERAFQGWYFNLEDAPRRTAIGFDTLDHELDVWWAADAETYEFKDVVEFEETGPARYPGRMDQIRAEGRRIAGLLDAGEHWWDKAWADWTPDLSWQPRDVPAGWESVAFEAR</sequence>
<proteinExistence type="predicted"/>
<evidence type="ECO:0000313" key="3">
    <source>
        <dbReference type="Proteomes" id="UP000627369"/>
    </source>
</evidence>
<reference evidence="2" key="2">
    <citation type="submission" date="2020-09" db="EMBL/GenBank/DDBJ databases">
        <authorList>
            <person name="Sun Q."/>
            <person name="Zhou Y."/>
        </authorList>
    </citation>
    <scope>NUCLEOTIDE SEQUENCE</scope>
    <source>
        <strain evidence="2">CGMCC 4.7398</strain>
    </source>
</reference>